<dbReference type="CDD" id="cd00950">
    <property type="entry name" value="DHDPS"/>
    <property type="match status" value="1"/>
</dbReference>
<evidence type="ECO:0000256" key="7">
    <source>
        <dbReference type="ARBA" id="ARBA00022915"/>
    </source>
</evidence>
<keyword evidence="7 12" id="KW-0220">Diaminopimelate biosynthesis</keyword>
<dbReference type="PROSITE" id="PS00666">
    <property type="entry name" value="DHDPS_2"/>
    <property type="match status" value="1"/>
</dbReference>
<evidence type="ECO:0000313" key="15">
    <source>
        <dbReference type="Proteomes" id="UP001179280"/>
    </source>
</evidence>
<proteinExistence type="inferred from homology"/>
<dbReference type="Proteomes" id="UP001179280">
    <property type="component" value="Unassembled WGS sequence"/>
</dbReference>
<dbReference type="InterPro" id="IPR020625">
    <property type="entry name" value="Schiff_base-form_aldolases_AS"/>
</dbReference>
<reference evidence="14" key="1">
    <citation type="submission" date="2021-01" db="EMBL/GenBank/DDBJ databases">
        <title>Genomic Encyclopedia of Type Strains, Phase IV (KMG-IV): sequencing the most valuable type-strain genomes for metagenomic binning, comparative biology and taxonomic classification.</title>
        <authorList>
            <person name="Goeker M."/>
        </authorList>
    </citation>
    <scope>NUCLEOTIDE SEQUENCE</scope>
    <source>
        <strain evidence="14">DSM 21943</strain>
    </source>
</reference>
<dbReference type="PIRSF" id="PIRSF001365">
    <property type="entry name" value="DHDPS"/>
    <property type="match status" value="1"/>
</dbReference>
<dbReference type="InterPro" id="IPR002220">
    <property type="entry name" value="DapA-like"/>
</dbReference>
<dbReference type="SMART" id="SM01130">
    <property type="entry name" value="DHDPS"/>
    <property type="match status" value="1"/>
</dbReference>
<evidence type="ECO:0000313" key="14">
    <source>
        <dbReference type="EMBL" id="MBM7837702.1"/>
    </source>
</evidence>
<keyword evidence="6 12" id="KW-0028">Amino-acid biosynthesis</keyword>
<protein>
    <recommendedName>
        <fullName evidence="4 12">4-hydroxy-tetrahydrodipicolinate synthase</fullName>
        <shortName evidence="12">HTPA synthase</shortName>
        <ecNumber evidence="4 12">4.3.3.7</ecNumber>
    </recommendedName>
</protein>
<dbReference type="EMBL" id="JAFBCV010000002">
    <property type="protein sequence ID" value="MBM7837702.1"/>
    <property type="molecule type" value="Genomic_DNA"/>
</dbReference>
<evidence type="ECO:0000256" key="5">
    <source>
        <dbReference type="ARBA" id="ARBA00022490"/>
    </source>
</evidence>
<comment type="caution">
    <text evidence="14">The sequence shown here is derived from an EMBL/GenBank/DDBJ whole genome shotgun (WGS) entry which is preliminary data.</text>
</comment>
<keyword evidence="15" id="KW-1185">Reference proteome</keyword>
<evidence type="ECO:0000256" key="9">
    <source>
        <dbReference type="ARBA" id="ARBA00023239"/>
    </source>
</evidence>
<dbReference type="PANTHER" id="PTHR12128">
    <property type="entry name" value="DIHYDRODIPICOLINATE SYNTHASE"/>
    <property type="match status" value="1"/>
</dbReference>
<dbReference type="RefSeq" id="WP_204464743.1">
    <property type="nucleotide sequence ID" value="NZ_JAFBCV010000002.1"/>
</dbReference>
<keyword evidence="10 12" id="KW-0704">Schiff base</keyword>
<evidence type="ECO:0000256" key="1">
    <source>
        <dbReference type="ARBA" id="ARBA00003294"/>
    </source>
</evidence>
<feature type="active site" description="Proton donor/acceptor" evidence="12">
    <location>
        <position position="138"/>
    </location>
</feature>
<dbReference type="Gene3D" id="3.20.20.70">
    <property type="entry name" value="Aldolase class I"/>
    <property type="match status" value="1"/>
</dbReference>
<evidence type="ECO:0000256" key="4">
    <source>
        <dbReference type="ARBA" id="ARBA00012086"/>
    </source>
</evidence>
<keyword evidence="8 12" id="KW-0457">Lysine biosynthesis</keyword>
<dbReference type="InterPro" id="IPR013785">
    <property type="entry name" value="Aldolase_TIM"/>
</dbReference>
<evidence type="ECO:0000256" key="2">
    <source>
        <dbReference type="ARBA" id="ARBA00005120"/>
    </source>
</evidence>
<dbReference type="NCBIfam" id="TIGR00674">
    <property type="entry name" value="dapA"/>
    <property type="match status" value="1"/>
</dbReference>
<dbReference type="SUPFAM" id="SSF51569">
    <property type="entry name" value="Aldolase"/>
    <property type="match status" value="1"/>
</dbReference>
<accession>A0ABS2STW3</accession>
<feature type="site" description="Part of a proton relay during catalysis" evidence="12">
    <location>
        <position position="112"/>
    </location>
</feature>
<evidence type="ECO:0000256" key="3">
    <source>
        <dbReference type="ARBA" id="ARBA00007592"/>
    </source>
</evidence>
<dbReference type="InterPro" id="IPR005263">
    <property type="entry name" value="DapA"/>
</dbReference>
<evidence type="ECO:0000256" key="13">
    <source>
        <dbReference type="PIRNR" id="PIRNR001365"/>
    </source>
</evidence>
<dbReference type="PANTHER" id="PTHR12128:SF66">
    <property type="entry name" value="4-HYDROXY-2-OXOGLUTARATE ALDOLASE, MITOCHONDRIAL"/>
    <property type="match status" value="1"/>
</dbReference>
<dbReference type="HAMAP" id="MF_00418">
    <property type="entry name" value="DapA"/>
    <property type="match status" value="1"/>
</dbReference>
<name>A0ABS2STW3_9BACI</name>
<keyword evidence="9 12" id="KW-0456">Lyase</keyword>
<dbReference type="EC" id="4.3.3.7" evidence="4 12"/>
<keyword evidence="5 12" id="KW-0963">Cytoplasm</keyword>
<gene>
    <name evidence="12" type="primary">dapA</name>
    <name evidence="14" type="ORF">JOC54_000933</name>
</gene>
<sequence>MKPIENFGPLWTAMVTPFTTEEKIDYKACARLIDYLIANGTDVLVVAGTTGESPQLSAAESSDLFRFCVQHANNRVPIIAGTGTNSTKTTIERTVAAEKTGVDGIMVVTPYYNKPSQQGMLAHFKAVAACTELPVMLYNVPGRTGINMEAPITIELAKVNNIVAIKEASGDLEQIATIIEHTDETFAVYSGDDALALPILALGGDGVVSVASHVIGAEMQAMIQAYQSGQHLEAAAAHRKLLPVMKAMFLAPNPICVKYALKQRGIDVGDVLLPLEPITAQEKTRVDLALNTLE</sequence>
<feature type="binding site" evidence="12">
    <location>
        <position position="208"/>
    </location>
    <ligand>
        <name>pyruvate</name>
        <dbReference type="ChEBI" id="CHEBI:15361"/>
    </ligand>
</feature>
<organism evidence="14 15">
    <name type="scientific">Shouchella xiaoxiensis</name>
    <dbReference type="NCBI Taxonomy" id="766895"/>
    <lineage>
        <taxon>Bacteria</taxon>
        <taxon>Bacillati</taxon>
        <taxon>Bacillota</taxon>
        <taxon>Bacilli</taxon>
        <taxon>Bacillales</taxon>
        <taxon>Bacillaceae</taxon>
        <taxon>Shouchella</taxon>
    </lineage>
</organism>
<comment type="subcellular location">
    <subcellularLocation>
        <location evidence="12">Cytoplasm</location>
    </subcellularLocation>
</comment>
<dbReference type="PRINTS" id="PR00146">
    <property type="entry name" value="DHPICSNTHASE"/>
</dbReference>
<comment type="caution">
    <text evidence="12">Was originally thought to be a dihydrodipicolinate synthase (DHDPS), catalyzing the condensation of (S)-aspartate-beta-semialdehyde [(S)-ASA] and pyruvate to dihydrodipicolinate (DHDP). However, it was shown in E.coli that the product of the enzymatic reaction is not dihydrodipicolinate but in fact (4S)-4-hydroxy-2,3,4,5-tetrahydro-(2S)-dipicolinic acid (HTPA), and that the consecutive dehydration reaction leading to DHDP is not spontaneous but catalyzed by DapB.</text>
</comment>
<comment type="catalytic activity">
    <reaction evidence="11 12">
        <text>L-aspartate 4-semialdehyde + pyruvate = (2S,4S)-4-hydroxy-2,3,4,5-tetrahydrodipicolinate + H2O + H(+)</text>
        <dbReference type="Rhea" id="RHEA:34171"/>
        <dbReference type="ChEBI" id="CHEBI:15361"/>
        <dbReference type="ChEBI" id="CHEBI:15377"/>
        <dbReference type="ChEBI" id="CHEBI:15378"/>
        <dbReference type="ChEBI" id="CHEBI:67139"/>
        <dbReference type="ChEBI" id="CHEBI:537519"/>
        <dbReference type="EC" id="4.3.3.7"/>
    </reaction>
</comment>
<comment type="subunit">
    <text evidence="12">Homotetramer; dimer of dimers.</text>
</comment>
<dbReference type="GO" id="GO:0008840">
    <property type="term" value="F:4-hydroxy-tetrahydrodipicolinate synthase activity"/>
    <property type="evidence" value="ECO:0007669"/>
    <property type="project" value="UniProtKB-EC"/>
</dbReference>
<evidence type="ECO:0000256" key="6">
    <source>
        <dbReference type="ARBA" id="ARBA00022605"/>
    </source>
</evidence>
<feature type="active site" description="Schiff-base intermediate with substrate" evidence="12">
    <location>
        <position position="166"/>
    </location>
</feature>
<feature type="site" description="Part of a proton relay during catalysis" evidence="12">
    <location>
        <position position="49"/>
    </location>
</feature>
<evidence type="ECO:0000256" key="12">
    <source>
        <dbReference type="HAMAP-Rule" id="MF_00418"/>
    </source>
</evidence>
<comment type="function">
    <text evidence="1 12">Catalyzes the condensation of (S)-aspartate-beta-semialdehyde [(S)-ASA] and pyruvate to 4-hydroxy-tetrahydrodipicolinate (HTPA).</text>
</comment>
<evidence type="ECO:0000256" key="8">
    <source>
        <dbReference type="ARBA" id="ARBA00023154"/>
    </source>
</evidence>
<evidence type="ECO:0000256" key="10">
    <source>
        <dbReference type="ARBA" id="ARBA00023270"/>
    </source>
</evidence>
<feature type="binding site" evidence="12">
    <location>
        <position position="50"/>
    </location>
    <ligand>
        <name>pyruvate</name>
        <dbReference type="ChEBI" id="CHEBI:15361"/>
    </ligand>
</feature>
<comment type="pathway">
    <text evidence="2 12">Amino-acid biosynthesis; L-lysine biosynthesis via DAP pathway; (S)-tetrahydrodipicolinate from L-aspartate: step 3/4.</text>
</comment>
<dbReference type="Pfam" id="PF00701">
    <property type="entry name" value="DHDPS"/>
    <property type="match status" value="1"/>
</dbReference>
<evidence type="ECO:0000256" key="11">
    <source>
        <dbReference type="ARBA" id="ARBA00047836"/>
    </source>
</evidence>
<comment type="similarity">
    <text evidence="3 12 13">Belongs to the DapA family.</text>
</comment>